<dbReference type="Proteomes" id="UP001165667">
    <property type="component" value="Unassembled WGS sequence"/>
</dbReference>
<dbReference type="Pfam" id="PF13692">
    <property type="entry name" value="Glyco_trans_1_4"/>
    <property type="match status" value="1"/>
</dbReference>
<dbReference type="SUPFAM" id="SSF53756">
    <property type="entry name" value="UDP-Glycosyltransferase/glycogen phosphorylase"/>
    <property type="match status" value="1"/>
</dbReference>
<protein>
    <submittedName>
        <fullName evidence="3">Glycosyltransferase family 4 protein</fullName>
    </submittedName>
</protein>
<evidence type="ECO:0000313" key="4">
    <source>
        <dbReference type="Proteomes" id="UP001165667"/>
    </source>
</evidence>
<reference evidence="3" key="1">
    <citation type="submission" date="2022-05" db="EMBL/GenBank/DDBJ databases">
        <authorList>
            <person name="Pankratov T."/>
        </authorList>
    </citation>
    <scope>NUCLEOTIDE SEQUENCE</scope>
    <source>
        <strain evidence="3">BP6-180914</strain>
    </source>
</reference>
<organism evidence="3 4">
    <name type="scientific">Lichenifustis flavocetrariae</name>
    <dbReference type="NCBI Taxonomy" id="2949735"/>
    <lineage>
        <taxon>Bacteria</taxon>
        <taxon>Pseudomonadati</taxon>
        <taxon>Pseudomonadota</taxon>
        <taxon>Alphaproteobacteria</taxon>
        <taxon>Hyphomicrobiales</taxon>
        <taxon>Lichenihabitantaceae</taxon>
        <taxon>Lichenifustis</taxon>
    </lineage>
</organism>
<dbReference type="GO" id="GO:0016757">
    <property type="term" value="F:glycosyltransferase activity"/>
    <property type="evidence" value="ECO:0007669"/>
    <property type="project" value="UniProtKB-KW"/>
</dbReference>
<evidence type="ECO:0000256" key="1">
    <source>
        <dbReference type="ARBA" id="ARBA00022676"/>
    </source>
</evidence>
<dbReference type="RefSeq" id="WP_282587713.1">
    <property type="nucleotide sequence ID" value="NZ_JAMOIM010000024.1"/>
</dbReference>
<gene>
    <name evidence="3" type="ORF">M8523_25475</name>
</gene>
<dbReference type="EMBL" id="JAMOIM010000024">
    <property type="protein sequence ID" value="MCW6511337.1"/>
    <property type="molecule type" value="Genomic_DNA"/>
</dbReference>
<keyword evidence="2" id="KW-0808">Transferase</keyword>
<proteinExistence type="predicted"/>
<comment type="caution">
    <text evidence="3">The sequence shown here is derived from an EMBL/GenBank/DDBJ whole genome shotgun (WGS) entry which is preliminary data.</text>
</comment>
<dbReference type="PANTHER" id="PTHR12526:SF510">
    <property type="entry name" value="D-INOSITOL 3-PHOSPHATE GLYCOSYLTRANSFERASE"/>
    <property type="match status" value="1"/>
</dbReference>
<dbReference type="PANTHER" id="PTHR12526">
    <property type="entry name" value="GLYCOSYLTRANSFERASE"/>
    <property type="match status" value="1"/>
</dbReference>
<dbReference type="AlphaFoldDB" id="A0AA41Z8K9"/>
<keyword evidence="1" id="KW-0328">Glycosyltransferase</keyword>
<name>A0AA41Z8K9_9HYPH</name>
<dbReference type="Gene3D" id="3.40.50.2000">
    <property type="entry name" value="Glycogen Phosphorylase B"/>
    <property type="match status" value="2"/>
</dbReference>
<evidence type="ECO:0000256" key="2">
    <source>
        <dbReference type="ARBA" id="ARBA00022679"/>
    </source>
</evidence>
<accession>A0AA41Z8K9</accession>
<keyword evidence="4" id="KW-1185">Reference proteome</keyword>
<sequence length="371" mass="41153">MSAAAALRVLFIVPHPIEGPSSRFRVYQFQPYLEAHGIEVTVRPLVPSRAAMRLYEPGGLVAKAAITTIAAAERLGDILRAGQFDVVYLLREAFPFGPPWIEHALKRRAGRLIFDFDDAIYLRSLVYRNPLDRFRDFGKTEAIIRLADHVVVGSRHLQEFASRFTRQDNITIVPTVVDTDVFRPADHLQLGTLTIGWIGTPRGSSYLRGLLGAMRHLCRRFNHLRFVFIGAEPFGVGDLPVTFQPWRMATEVADIQAFDIGLMPLTDDEETRGKCGFKLIEYMSLGIPTVSSPVGANCDIVEDGRSGLFATSEAEWIAAIGELIERPDLRRTLAENGRRRVVASYSLASAAPQLLRLITAAALRAGSVPSR</sequence>
<evidence type="ECO:0000313" key="3">
    <source>
        <dbReference type="EMBL" id="MCW6511337.1"/>
    </source>
</evidence>
<dbReference type="CDD" id="cd03801">
    <property type="entry name" value="GT4_PimA-like"/>
    <property type="match status" value="1"/>
</dbReference>